<gene>
    <name evidence="2" type="ORF">LEP1GSC056_2423</name>
</gene>
<comment type="caution">
    <text evidence="2">The sequence shown here is derived from an EMBL/GenBank/DDBJ whole genome shotgun (WGS) entry which is preliminary data.</text>
</comment>
<evidence type="ECO:0000313" key="3">
    <source>
        <dbReference type="Proteomes" id="UP000012166"/>
    </source>
</evidence>
<dbReference type="Proteomes" id="UP000012166">
    <property type="component" value="Unassembled WGS sequence"/>
</dbReference>
<feature type="compositionally biased region" description="Basic residues" evidence="1">
    <location>
        <begin position="8"/>
        <end position="18"/>
    </location>
</feature>
<dbReference type="AlphaFoldDB" id="A0ABC9SGF0"/>
<proteinExistence type="predicted"/>
<reference evidence="2 3" key="1">
    <citation type="submission" date="2013-01" db="EMBL/GenBank/DDBJ databases">
        <authorList>
            <person name="Harkins D.M."/>
            <person name="Durkin A.S."/>
            <person name="Brinkac L.M."/>
            <person name="Haft D.H."/>
            <person name="Selengut J.D."/>
            <person name="Sanka R."/>
            <person name="DePew J."/>
            <person name="Purushe J."/>
            <person name="Hartskeerl R.A."/>
            <person name="Ahmed A."/>
            <person name="van der Linden H."/>
            <person name="Goris M.G.A."/>
            <person name="Vinetz J.M."/>
            <person name="Sutton G.G."/>
            <person name="Nierman W.C."/>
            <person name="Fouts D.E."/>
        </authorList>
    </citation>
    <scope>NUCLEOTIDE SEQUENCE [LARGE SCALE GENOMIC DNA]</scope>
    <source>
        <strain evidence="2 3">Brem 328</strain>
    </source>
</reference>
<protein>
    <submittedName>
        <fullName evidence="2">Uncharacterized protein</fullName>
    </submittedName>
</protein>
<evidence type="ECO:0000313" key="2">
    <source>
        <dbReference type="EMBL" id="EMN16853.1"/>
    </source>
</evidence>
<feature type="region of interest" description="Disordered" evidence="1">
    <location>
        <begin position="1"/>
        <end position="24"/>
    </location>
</feature>
<evidence type="ECO:0000256" key="1">
    <source>
        <dbReference type="SAM" id="MobiDB-lite"/>
    </source>
</evidence>
<dbReference type="EMBL" id="AHMS02000031">
    <property type="protein sequence ID" value="EMN16853.1"/>
    <property type="molecule type" value="Genomic_DNA"/>
</dbReference>
<organism evidence="2 3">
    <name type="scientific">Leptospira borgpetersenii str. Brem 328</name>
    <dbReference type="NCBI Taxonomy" id="1049780"/>
    <lineage>
        <taxon>Bacteria</taxon>
        <taxon>Pseudomonadati</taxon>
        <taxon>Spirochaetota</taxon>
        <taxon>Spirochaetia</taxon>
        <taxon>Leptospirales</taxon>
        <taxon>Leptospiraceae</taxon>
        <taxon>Leptospira</taxon>
    </lineage>
</organism>
<accession>A0ABC9SGF0</accession>
<name>A0ABC9SGF0_LEPBO</name>
<sequence length="37" mass="4215">MLDASINHKTRKPTKGAKSRSQNYLSKKLKAMIELAR</sequence>